<evidence type="ECO:0008006" key="3">
    <source>
        <dbReference type="Google" id="ProtNLM"/>
    </source>
</evidence>
<proteinExistence type="predicted"/>
<evidence type="ECO:0000313" key="1">
    <source>
        <dbReference type="EMBL" id="OFA01873.1"/>
    </source>
</evidence>
<dbReference type="AlphaFoldDB" id="A0A1E7WQZ4"/>
<organism evidence="1 2">
    <name type="scientific">Duganella phyllosphaerae</name>
    <dbReference type="NCBI Taxonomy" id="762836"/>
    <lineage>
        <taxon>Bacteria</taxon>
        <taxon>Pseudomonadati</taxon>
        <taxon>Pseudomonadota</taxon>
        <taxon>Betaproteobacteria</taxon>
        <taxon>Burkholderiales</taxon>
        <taxon>Oxalobacteraceae</taxon>
        <taxon>Telluria group</taxon>
        <taxon>Duganella</taxon>
    </lineage>
</organism>
<gene>
    <name evidence="1" type="ORF">DUPY_21010</name>
</gene>
<accession>A0A1E7WQZ4</accession>
<dbReference type="Proteomes" id="UP000175989">
    <property type="component" value="Unassembled WGS sequence"/>
</dbReference>
<keyword evidence="2" id="KW-1185">Reference proteome</keyword>
<dbReference type="PATRIC" id="fig|762836.4.peg.2177"/>
<reference evidence="2" key="1">
    <citation type="journal article" date="2016" name="Front. Microbiol.">
        <title>Molecular Keys to the Janthinobacterium and Duganella spp. Interaction with the Plant Pathogen Fusarium graminearum.</title>
        <authorList>
            <person name="Haack F.S."/>
            <person name="Poehlein A."/>
            <person name="Kroger C."/>
            <person name="Voigt C.A."/>
            <person name="Piepenbring M."/>
            <person name="Bode H.B."/>
            <person name="Daniel R."/>
            <person name="Schafer W."/>
            <person name="Streit W.R."/>
        </authorList>
    </citation>
    <scope>NUCLEOTIDE SEQUENCE [LARGE SCALE GENOMIC DNA]</scope>
    <source>
        <strain evidence="2">T54</strain>
    </source>
</reference>
<comment type="caution">
    <text evidence="1">The sequence shown here is derived from an EMBL/GenBank/DDBJ whole genome shotgun (WGS) entry which is preliminary data.</text>
</comment>
<name>A0A1E7WQZ4_9BURK</name>
<dbReference type="OrthoDB" id="8753370at2"/>
<protein>
    <recommendedName>
        <fullName evidence="3">Cyanophycin synthase-like N-terminal domain-containing protein</fullName>
    </recommendedName>
</protein>
<sequence>MKIIDQRYMDSDNRYSTQPCLLSILEVDDTPASPVAMASLDQRLLALLPGVRNQAAMVGLRAEGVPQIVRVVQQVAMELRRLALNEVSVGFVGVVPRTRGRYRLVLPYGATARAAAAPALRIATQMVSALRAGKSFNLQAAVARLRALADRRSLPRSQRAGFAVAA</sequence>
<dbReference type="RefSeq" id="WP_070247813.1">
    <property type="nucleotide sequence ID" value="NZ_LROM01000078.1"/>
</dbReference>
<evidence type="ECO:0000313" key="2">
    <source>
        <dbReference type="Proteomes" id="UP000175989"/>
    </source>
</evidence>
<dbReference type="EMBL" id="LROM01000078">
    <property type="protein sequence ID" value="OFA01873.1"/>
    <property type="molecule type" value="Genomic_DNA"/>
</dbReference>